<sequence length="246" mass="28376">MPFTFAHPSVVIFSKSKKINLGGLILGSMAPDFIYFLLFSPSSNLGHTLIGFIFLNLPICFLINFLFYKYIKDFFILTLPNFISKKYLYLIKNKNEVTNTKKSIIFSYSCIIGMLTHVFWDSFTHETGLFVESIWLLRTEITLVGHNIPIFKLLQHGSTLIGFLILFIFLYIIRDKNPKTSNISINKFNFFISVFIMQIITLILSYIFSVNIKGYFGIGQLVVTYINGLFLGYLFTGIRHSLCRET</sequence>
<keyword evidence="1" id="KW-0812">Transmembrane</keyword>
<dbReference type="InterPro" id="IPR025238">
    <property type="entry name" value="DUF4184"/>
</dbReference>
<proteinExistence type="predicted"/>
<dbReference type="EMBL" id="SVCM01000084">
    <property type="protein sequence ID" value="MBE6060026.1"/>
    <property type="molecule type" value="Genomic_DNA"/>
</dbReference>
<dbReference type="AlphaFoldDB" id="A0A927ZLM7"/>
<feature type="transmembrane region" description="Helical" evidence="1">
    <location>
        <begin position="153"/>
        <end position="173"/>
    </location>
</feature>
<protein>
    <submittedName>
        <fullName evidence="2">DUF4184 family protein</fullName>
    </submittedName>
</protein>
<dbReference type="Proteomes" id="UP000768462">
    <property type="component" value="Unassembled WGS sequence"/>
</dbReference>
<feature type="transmembrane region" description="Helical" evidence="1">
    <location>
        <begin position="21"/>
        <end position="39"/>
    </location>
</feature>
<evidence type="ECO:0000256" key="1">
    <source>
        <dbReference type="SAM" id="Phobius"/>
    </source>
</evidence>
<feature type="transmembrane region" description="Helical" evidence="1">
    <location>
        <begin position="185"/>
        <end position="208"/>
    </location>
</feature>
<keyword evidence="1" id="KW-1133">Transmembrane helix</keyword>
<evidence type="ECO:0000313" key="3">
    <source>
        <dbReference type="Proteomes" id="UP000768462"/>
    </source>
</evidence>
<reference evidence="2" key="1">
    <citation type="submission" date="2019-04" db="EMBL/GenBank/DDBJ databases">
        <title>Evolution of Biomass-Degrading Anaerobic Consortia Revealed by Metagenomics.</title>
        <authorList>
            <person name="Peng X."/>
        </authorList>
    </citation>
    <scope>NUCLEOTIDE SEQUENCE</scope>
    <source>
        <strain evidence="2">SIG254</strain>
    </source>
</reference>
<feature type="transmembrane region" description="Helical" evidence="1">
    <location>
        <begin position="103"/>
        <end position="120"/>
    </location>
</feature>
<feature type="transmembrane region" description="Helical" evidence="1">
    <location>
        <begin position="214"/>
        <end position="235"/>
    </location>
</feature>
<accession>A0A927ZLM7</accession>
<dbReference type="Pfam" id="PF13803">
    <property type="entry name" value="DUF4184"/>
    <property type="match status" value="1"/>
</dbReference>
<organism evidence="2 3">
    <name type="scientific">Clostridium sulfidigenes</name>
    <dbReference type="NCBI Taxonomy" id="318464"/>
    <lineage>
        <taxon>Bacteria</taxon>
        <taxon>Bacillati</taxon>
        <taxon>Bacillota</taxon>
        <taxon>Clostridia</taxon>
        <taxon>Eubacteriales</taxon>
        <taxon>Clostridiaceae</taxon>
        <taxon>Clostridium</taxon>
    </lineage>
</organism>
<evidence type="ECO:0000313" key="2">
    <source>
        <dbReference type="EMBL" id="MBE6060026.1"/>
    </source>
</evidence>
<comment type="caution">
    <text evidence="2">The sequence shown here is derived from an EMBL/GenBank/DDBJ whole genome shotgun (WGS) entry which is preliminary data.</text>
</comment>
<name>A0A927ZLM7_9CLOT</name>
<keyword evidence="1" id="KW-0472">Membrane</keyword>
<gene>
    <name evidence="2" type="ORF">E7215_07615</name>
</gene>
<feature type="transmembrane region" description="Helical" evidence="1">
    <location>
        <begin position="45"/>
        <end position="67"/>
    </location>
</feature>